<accession>A0A1G8TWM5</accession>
<evidence type="ECO:0000313" key="2">
    <source>
        <dbReference type="Proteomes" id="UP000182836"/>
    </source>
</evidence>
<dbReference type="AlphaFoldDB" id="A0A1G8TWM5"/>
<organism evidence="1 2">
    <name type="scientific">Aneurinibacillus migulanus</name>
    <name type="common">Bacillus migulanus</name>
    <dbReference type="NCBI Taxonomy" id="47500"/>
    <lineage>
        <taxon>Bacteria</taxon>
        <taxon>Bacillati</taxon>
        <taxon>Bacillota</taxon>
        <taxon>Bacilli</taxon>
        <taxon>Bacillales</taxon>
        <taxon>Paenibacillaceae</taxon>
        <taxon>Aneurinibacillus group</taxon>
        <taxon>Aneurinibacillus</taxon>
    </lineage>
</organism>
<proteinExistence type="predicted"/>
<reference evidence="1 2" key="1">
    <citation type="submission" date="2016-10" db="EMBL/GenBank/DDBJ databases">
        <authorList>
            <person name="de Groot N.N."/>
        </authorList>
    </citation>
    <scope>NUCLEOTIDE SEQUENCE [LARGE SCALE GENOMIC DNA]</scope>
    <source>
        <strain evidence="1 2">DSM 2895</strain>
    </source>
</reference>
<dbReference type="EMBL" id="FNED01000018">
    <property type="protein sequence ID" value="SDJ45968.1"/>
    <property type="molecule type" value="Genomic_DNA"/>
</dbReference>
<gene>
    <name evidence="1" type="ORF">SAMN04487909_11853</name>
</gene>
<sequence length="53" mass="6306">MEYIISTIDITFYGELIKRVGTRLYEISKREAYASSVDVLLSFYQRYKIVYTV</sequence>
<protein>
    <submittedName>
        <fullName evidence="1">Uncharacterized protein</fullName>
    </submittedName>
</protein>
<evidence type="ECO:0000313" key="1">
    <source>
        <dbReference type="EMBL" id="SDJ45968.1"/>
    </source>
</evidence>
<dbReference type="Proteomes" id="UP000182836">
    <property type="component" value="Unassembled WGS sequence"/>
</dbReference>
<name>A0A1G8TWM5_ANEMI</name>